<proteinExistence type="predicted"/>
<accession>A0A914CFL5</accession>
<sequence>MEVYVSIHQIYKSECTKKFKGPPIDGWKAEIVEAAIEKKLHPNFDASEYEEDNIDDGIESIHDEDENMPGEDEEGPEDQEELENEKELKAQEEPEDSEYQKHT</sequence>
<feature type="compositionally biased region" description="Acidic residues" evidence="1">
    <location>
        <begin position="47"/>
        <end position="84"/>
    </location>
</feature>
<dbReference type="WBParaSite" id="ACRNAN_Path_976.g3755.t1">
    <property type="protein sequence ID" value="ACRNAN_Path_976.g3755.t1"/>
    <property type="gene ID" value="ACRNAN_Path_976.g3755"/>
</dbReference>
<protein>
    <submittedName>
        <fullName evidence="3">Uncharacterized protein</fullName>
    </submittedName>
</protein>
<dbReference type="Proteomes" id="UP000887540">
    <property type="component" value="Unplaced"/>
</dbReference>
<evidence type="ECO:0000313" key="3">
    <source>
        <dbReference type="WBParaSite" id="ACRNAN_Path_976.g3755.t1"/>
    </source>
</evidence>
<keyword evidence="2" id="KW-1185">Reference proteome</keyword>
<feature type="compositionally biased region" description="Basic and acidic residues" evidence="1">
    <location>
        <begin position="85"/>
        <end position="103"/>
    </location>
</feature>
<dbReference type="AlphaFoldDB" id="A0A914CFL5"/>
<name>A0A914CFL5_9BILA</name>
<reference evidence="3" key="1">
    <citation type="submission" date="2022-11" db="UniProtKB">
        <authorList>
            <consortium name="WormBaseParasite"/>
        </authorList>
    </citation>
    <scope>IDENTIFICATION</scope>
</reference>
<evidence type="ECO:0000313" key="2">
    <source>
        <dbReference type="Proteomes" id="UP000887540"/>
    </source>
</evidence>
<organism evidence="2 3">
    <name type="scientific">Acrobeloides nanus</name>
    <dbReference type="NCBI Taxonomy" id="290746"/>
    <lineage>
        <taxon>Eukaryota</taxon>
        <taxon>Metazoa</taxon>
        <taxon>Ecdysozoa</taxon>
        <taxon>Nematoda</taxon>
        <taxon>Chromadorea</taxon>
        <taxon>Rhabditida</taxon>
        <taxon>Tylenchina</taxon>
        <taxon>Cephalobomorpha</taxon>
        <taxon>Cephaloboidea</taxon>
        <taxon>Cephalobidae</taxon>
        <taxon>Acrobeloides</taxon>
    </lineage>
</organism>
<evidence type="ECO:0000256" key="1">
    <source>
        <dbReference type="SAM" id="MobiDB-lite"/>
    </source>
</evidence>
<feature type="region of interest" description="Disordered" evidence="1">
    <location>
        <begin position="41"/>
        <end position="103"/>
    </location>
</feature>